<dbReference type="Pfam" id="PF03009">
    <property type="entry name" value="GDPD"/>
    <property type="match status" value="1"/>
</dbReference>
<proteinExistence type="predicted"/>
<dbReference type="InterPro" id="IPR017946">
    <property type="entry name" value="PLC-like_Pdiesterase_TIM-brl"/>
</dbReference>
<feature type="domain" description="GP-PDE" evidence="2">
    <location>
        <begin position="44"/>
        <end position="307"/>
    </location>
</feature>
<gene>
    <name evidence="3" type="ORF">CBP51_18965</name>
</gene>
<keyword evidence="4" id="KW-1185">Reference proteome</keyword>
<keyword evidence="1" id="KW-0472">Membrane</keyword>
<dbReference type="RefSeq" id="WP_094986161.1">
    <property type="nucleotide sequence ID" value="NZ_NHNI01000003.1"/>
</dbReference>
<comment type="caution">
    <text evidence="3">The sequence shown here is derived from an EMBL/GenBank/DDBJ whole genome shotgun (WGS) entry which is preliminary data.</text>
</comment>
<keyword evidence="1" id="KW-1133">Transmembrane helix</keyword>
<dbReference type="SUPFAM" id="SSF51695">
    <property type="entry name" value="PLC-like phosphodiesterases"/>
    <property type="match status" value="1"/>
</dbReference>
<dbReference type="InterPro" id="IPR030395">
    <property type="entry name" value="GP_PDE_dom"/>
</dbReference>
<dbReference type="PROSITE" id="PS51704">
    <property type="entry name" value="GP_PDE"/>
    <property type="match status" value="1"/>
</dbReference>
<accession>A0A266Q3D5</accession>
<dbReference type="Gene3D" id="3.20.20.190">
    <property type="entry name" value="Phosphatidylinositol (PI) phosphodiesterase"/>
    <property type="match status" value="1"/>
</dbReference>
<feature type="transmembrane region" description="Helical" evidence="1">
    <location>
        <begin position="6"/>
        <end position="23"/>
    </location>
</feature>
<organism evidence="3 4">
    <name type="scientific">Cellvibrio mixtus</name>
    <dbReference type="NCBI Taxonomy" id="39650"/>
    <lineage>
        <taxon>Bacteria</taxon>
        <taxon>Pseudomonadati</taxon>
        <taxon>Pseudomonadota</taxon>
        <taxon>Gammaproteobacteria</taxon>
        <taxon>Cellvibrionales</taxon>
        <taxon>Cellvibrionaceae</taxon>
        <taxon>Cellvibrio</taxon>
    </lineage>
</organism>
<evidence type="ECO:0000313" key="3">
    <source>
        <dbReference type="EMBL" id="OZY83891.1"/>
    </source>
</evidence>
<evidence type="ECO:0000313" key="4">
    <source>
        <dbReference type="Proteomes" id="UP000216101"/>
    </source>
</evidence>
<keyword evidence="1" id="KW-0812">Transmembrane</keyword>
<dbReference type="PANTHER" id="PTHR43805:SF1">
    <property type="entry name" value="GP-PDE DOMAIN-CONTAINING PROTEIN"/>
    <property type="match status" value="1"/>
</dbReference>
<dbReference type="GO" id="GO:0006629">
    <property type="term" value="P:lipid metabolic process"/>
    <property type="evidence" value="ECO:0007669"/>
    <property type="project" value="InterPro"/>
</dbReference>
<evidence type="ECO:0000259" key="2">
    <source>
        <dbReference type="PROSITE" id="PS51704"/>
    </source>
</evidence>
<evidence type="ECO:0000256" key="1">
    <source>
        <dbReference type="SAM" id="Phobius"/>
    </source>
</evidence>
<name>A0A266Q3D5_9GAMM</name>
<reference evidence="4" key="1">
    <citation type="submission" date="2017-05" db="EMBL/GenBank/DDBJ databases">
        <authorList>
            <person name="Barney B.M."/>
        </authorList>
    </citation>
    <scope>NUCLEOTIDE SEQUENCE [LARGE SCALE GENOMIC DNA]</scope>
    <source>
        <strain evidence="4">PSBB022</strain>
    </source>
</reference>
<dbReference type="PANTHER" id="PTHR43805">
    <property type="entry name" value="GLYCEROPHOSPHORYL DIESTER PHOSPHODIESTERASE"/>
    <property type="match status" value="1"/>
</dbReference>
<dbReference type="AlphaFoldDB" id="A0A266Q3D5"/>
<sequence length="307" mass="34905">MFKIFAIPLCVISGFFIFIFINTPELKESGRLVAYRGGGQIVDYKKLGKDGCTAKAIVQSENAHIENTLESIRDANSAGFDVIHINIHRSKDNNFVLFHDWTLDCATNGKGEVAASEASLLAELDAGYGYTFDDGQHFPFRNKGYRISHLTTILDQYPHKEFWFNLKNNDEASFMALHELLRSRYGDRLSDFVIISSEKGVNWFQREAPRLKVISIESTKECVKQYMVYGWSGIFPEVCSNRPILIPPDKAKYLWGYPRRFAALAQENGSDIYLWTEHRLLQDHTLDIENGIGVVTGDVHGVKTILR</sequence>
<dbReference type="Proteomes" id="UP000216101">
    <property type="component" value="Unassembled WGS sequence"/>
</dbReference>
<dbReference type="EMBL" id="NHNI01000003">
    <property type="protein sequence ID" value="OZY83891.1"/>
    <property type="molecule type" value="Genomic_DNA"/>
</dbReference>
<protein>
    <recommendedName>
        <fullName evidence="2">GP-PDE domain-containing protein</fullName>
    </recommendedName>
</protein>
<dbReference type="GO" id="GO:0008081">
    <property type="term" value="F:phosphoric diester hydrolase activity"/>
    <property type="evidence" value="ECO:0007669"/>
    <property type="project" value="InterPro"/>
</dbReference>